<dbReference type="InterPro" id="IPR017926">
    <property type="entry name" value="GATASE"/>
</dbReference>
<dbReference type="GO" id="GO:0097268">
    <property type="term" value="C:cytoophidium"/>
    <property type="evidence" value="ECO:0007669"/>
    <property type="project" value="UniProtKB-ARBA"/>
</dbReference>
<dbReference type="InterPro" id="IPR004468">
    <property type="entry name" value="CTP_synthase"/>
</dbReference>
<dbReference type="NCBIfam" id="TIGR00337">
    <property type="entry name" value="PyrG"/>
    <property type="match status" value="1"/>
</dbReference>
<dbReference type="NCBIfam" id="NF003792">
    <property type="entry name" value="PRK05380.1"/>
    <property type="match status" value="1"/>
</dbReference>
<dbReference type="GO" id="GO:0046872">
    <property type="term" value="F:metal ion binding"/>
    <property type="evidence" value="ECO:0007669"/>
    <property type="project" value="UniProtKB-KW"/>
</dbReference>
<dbReference type="Gene3D" id="3.40.50.880">
    <property type="match status" value="1"/>
</dbReference>
<sequence>MPDGYKPGKTKYLVVTGSVISGIGKGTFTSALGKCLINRKLRVVPIKMEAYLNVDAGTLNPYRHGEVFVLDDGTETDMDLGSYERFLDLTVNKDSFVTSGRIYQSIIQKEREGKYLGRDVQFVPHVTGEVKNVLRNLAVKSKADMLLIEVGGTVGDYENLHIMEAMRQLRYEEGAENVCLVNLTYILEPSSVGEFKTKAAQLGIKKMLELGLQPDVVICRSEHPITQKVTEKISLNCNVPMNRVFGMHNVDNIYSLPLFLRNLGVDTAILVHFGWDQKFKLDGQQKALEQWTKANVVEKPVKAVTVGIAGKYTGLFDSYISILKALEHCAAVTQSKVNVKWIETTDLEKGKRSVEEAMAGVDGLIVPGGFGSRGVEGKISCIGYARTHGIPYLGLCYGMQLATIEFARNACGLKDANTTEVNPRTPHPVICILPEQEDIEGLGGTMRLGGYDVLVEKGTLAYKLYGAAKIRERFRHRFNVNTQYIDQLTAKGLVFSGRAPQKRIMQIMELPVHKFFVGTQFHPEFTSRPLKPNPLFLGFVKACLQ</sequence>
<keyword evidence="5" id="KW-0479">Metal-binding</keyword>
<evidence type="ECO:0000256" key="1">
    <source>
        <dbReference type="ARBA" id="ARBA00005171"/>
    </source>
</evidence>
<dbReference type="PROSITE" id="PS51273">
    <property type="entry name" value="GATASE_TYPE_1"/>
    <property type="match status" value="1"/>
</dbReference>
<proteinExistence type="inferred from homology"/>
<evidence type="ECO:0000256" key="7">
    <source>
        <dbReference type="ARBA" id="ARBA00022840"/>
    </source>
</evidence>
<dbReference type="InterPro" id="IPR027417">
    <property type="entry name" value="P-loop_NTPase"/>
</dbReference>
<dbReference type="CDD" id="cd03113">
    <property type="entry name" value="CTPS_N"/>
    <property type="match status" value="1"/>
</dbReference>
<evidence type="ECO:0000256" key="12">
    <source>
        <dbReference type="ARBA" id="ARBA00070745"/>
    </source>
</evidence>
<dbReference type="GO" id="GO:0006241">
    <property type="term" value="P:CTP biosynthetic process"/>
    <property type="evidence" value="ECO:0007669"/>
    <property type="project" value="InterPro"/>
</dbReference>
<dbReference type="SUPFAM" id="SSF52540">
    <property type="entry name" value="P-loop containing nucleoside triphosphate hydrolases"/>
    <property type="match status" value="1"/>
</dbReference>
<dbReference type="AlphaFoldDB" id="A0A8T4LB86"/>
<evidence type="ECO:0000313" key="16">
    <source>
        <dbReference type="Proteomes" id="UP000678237"/>
    </source>
</evidence>
<dbReference type="FunFam" id="3.40.50.300:FF:000009">
    <property type="entry name" value="CTP synthase"/>
    <property type="match status" value="1"/>
</dbReference>
<comment type="caution">
    <text evidence="15">The sequence shown here is derived from an EMBL/GenBank/DDBJ whole genome shotgun (WGS) entry which is preliminary data.</text>
</comment>
<reference evidence="15" key="1">
    <citation type="submission" date="2021-03" db="EMBL/GenBank/DDBJ databases">
        <authorList>
            <person name="Jaffe A."/>
        </authorList>
    </citation>
    <scope>NUCLEOTIDE SEQUENCE</scope>
    <source>
        <strain evidence="15">RIFCSPLOWO2_01_FULL_58_19</strain>
    </source>
</reference>
<keyword evidence="4 15" id="KW-0436">Ligase</keyword>
<comment type="pathway">
    <text evidence="1">Pyrimidine metabolism; CTP biosynthesis via de novo pathway; CTP from UDP: step 2/2.</text>
</comment>
<dbReference type="Pfam" id="PF06418">
    <property type="entry name" value="CTP_synth_N"/>
    <property type="match status" value="1"/>
</dbReference>
<dbReference type="CDD" id="cd01746">
    <property type="entry name" value="GATase1_CTP_Synthase"/>
    <property type="match status" value="1"/>
</dbReference>
<keyword evidence="6" id="KW-0547">Nucleotide-binding</keyword>
<dbReference type="EMBL" id="JAGVWE010000003">
    <property type="protein sequence ID" value="MBS3062869.1"/>
    <property type="molecule type" value="Genomic_DNA"/>
</dbReference>
<dbReference type="InterPro" id="IPR017456">
    <property type="entry name" value="CTP_synthase_N"/>
</dbReference>
<keyword evidence="7" id="KW-0067">ATP-binding</keyword>
<evidence type="ECO:0000256" key="2">
    <source>
        <dbReference type="ARBA" id="ARBA00007533"/>
    </source>
</evidence>
<dbReference type="FunFam" id="3.40.50.880:FF:000002">
    <property type="entry name" value="CTP synthase"/>
    <property type="match status" value="1"/>
</dbReference>
<dbReference type="GO" id="GO:0003883">
    <property type="term" value="F:CTP synthase activity"/>
    <property type="evidence" value="ECO:0007669"/>
    <property type="project" value="UniProtKB-EC"/>
</dbReference>
<evidence type="ECO:0000256" key="9">
    <source>
        <dbReference type="ARBA" id="ARBA00022962"/>
    </source>
</evidence>
<protein>
    <recommendedName>
        <fullName evidence="12">CTP synthase</fullName>
        <ecNumber evidence="3">6.3.4.2</ecNumber>
    </recommendedName>
</protein>
<gene>
    <name evidence="15" type="ORF">J4203_03275</name>
</gene>
<dbReference type="GO" id="GO:0042802">
    <property type="term" value="F:identical protein binding"/>
    <property type="evidence" value="ECO:0007669"/>
    <property type="project" value="TreeGrafter"/>
</dbReference>
<keyword evidence="9" id="KW-0315">Glutamine amidotransferase</keyword>
<evidence type="ECO:0000256" key="3">
    <source>
        <dbReference type="ARBA" id="ARBA00012291"/>
    </source>
</evidence>
<evidence type="ECO:0000256" key="11">
    <source>
        <dbReference type="ARBA" id="ARBA00047781"/>
    </source>
</evidence>
<dbReference type="EC" id="6.3.4.2" evidence="3"/>
<evidence type="ECO:0000256" key="5">
    <source>
        <dbReference type="ARBA" id="ARBA00022723"/>
    </source>
</evidence>
<name>A0A8T4LB86_9ARCH</name>
<dbReference type="InterPro" id="IPR033828">
    <property type="entry name" value="GATase1_CTP_Synthase"/>
</dbReference>
<comment type="catalytic activity">
    <reaction evidence="11">
        <text>UTP + L-glutamine + ATP + H2O = CTP + L-glutamate + ADP + phosphate + 2 H(+)</text>
        <dbReference type="Rhea" id="RHEA:26426"/>
        <dbReference type="ChEBI" id="CHEBI:15377"/>
        <dbReference type="ChEBI" id="CHEBI:15378"/>
        <dbReference type="ChEBI" id="CHEBI:29985"/>
        <dbReference type="ChEBI" id="CHEBI:30616"/>
        <dbReference type="ChEBI" id="CHEBI:37563"/>
        <dbReference type="ChEBI" id="CHEBI:43474"/>
        <dbReference type="ChEBI" id="CHEBI:46398"/>
        <dbReference type="ChEBI" id="CHEBI:58359"/>
        <dbReference type="ChEBI" id="CHEBI:456216"/>
        <dbReference type="EC" id="6.3.4.2"/>
    </reaction>
</comment>
<dbReference type="Proteomes" id="UP000678237">
    <property type="component" value="Unassembled WGS sequence"/>
</dbReference>
<dbReference type="Pfam" id="PF00117">
    <property type="entry name" value="GATase"/>
    <property type="match status" value="1"/>
</dbReference>
<evidence type="ECO:0000259" key="13">
    <source>
        <dbReference type="Pfam" id="PF00117"/>
    </source>
</evidence>
<dbReference type="GO" id="GO:0005524">
    <property type="term" value="F:ATP binding"/>
    <property type="evidence" value="ECO:0007669"/>
    <property type="project" value="UniProtKB-KW"/>
</dbReference>
<evidence type="ECO:0000256" key="8">
    <source>
        <dbReference type="ARBA" id="ARBA00022842"/>
    </source>
</evidence>
<evidence type="ECO:0000313" key="15">
    <source>
        <dbReference type="EMBL" id="MBS3062869.1"/>
    </source>
</evidence>
<feature type="domain" description="CTP synthase N-terminal" evidence="14">
    <location>
        <begin position="11"/>
        <end position="273"/>
    </location>
</feature>
<dbReference type="InterPro" id="IPR029062">
    <property type="entry name" value="Class_I_gatase-like"/>
</dbReference>
<dbReference type="PANTHER" id="PTHR11550:SF0">
    <property type="entry name" value="CTP SYNTHASE-RELATED"/>
    <property type="match status" value="1"/>
</dbReference>
<accession>A0A8T4LB86</accession>
<dbReference type="SUPFAM" id="SSF52317">
    <property type="entry name" value="Class I glutamine amidotransferase-like"/>
    <property type="match status" value="1"/>
</dbReference>
<dbReference type="GO" id="GO:0019856">
    <property type="term" value="P:pyrimidine nucleobase biosynthetic process"/>
    <property type="evidence" value="ECO:0007669"/>
    <property type="project" value="TreeGrafter"/>
</dbReference>
<evidence type="ECO:0000259" key="14">
    <source>
        <dbReference type="Pfam" id="PF06418"/>
    </source>
</evidence>
<evidence type="ECO:0000256" key="10">
    <source>
        <dbReference type="ARBA" id="ARBA00022975"/>
    </source>
</evidence>
<reference evidence="15" key="2">
    <citation type="submission" date="2021-05" db="EMBL/GenBank/DDBJ databases">
        <title>Protein family content uncovers lineage relationships and bacterial pathway maintenance mechanisms in DPANN archaea.</title>
        <authorList>
            <person name="Castelle C.J."/>
            <person name="Meheust R."/>
            <person name="Jaffe A.L."/>
            <person name="Seitz K."/>
            <person name="Gong X."/>
            <person name="Baker B.J."/>
            <person name="Banfield J.F."/>
        </authorList>
    </citation>
    <scope>NUCLEOTIDE SEQUENCE</scope>
    <source>
        <strain evidence="15">RIFCSPLOWO2_01_FULL_58_19</strain>
    </source>
</reference>
<keyword evidence="8" id="KW-0460">Magnesium</keyword>
<feature type="domain" description="Glutamine amidotransferase" evidence="13">
    <location>
        <begin position="315"/>
        <end position="541"/>
    </location>
</feature>
<evidence type="ECO:0000256" key="4">
    <source>
        <dbReference type="ARBA" id="ARBA00022598"/>
    </source>
</evidence>
<dbReference type="Gene3D" id="3.40.50.300">
    <property type="entry name" value="P-loop containing nucleotide triphosphate hydrolases"/>
    <property type="match status" value="1"/>
</dbReference>
<dbReference type="PANTHER" id="PTHR11550">
    <property type="entry name" value="CTP SYNTHASE"/>
    <property type="match status" value="1"/>
</dbReference>
<comment type="similarity">
    <text evidence="2">Belongs to the CTP synthase family.</text>
</comment>
<organism evidence="15 16">
    <name type="scientific">Candidatus Iainarchaeum sp</name>
    <dbReference type="NCBI Taxonomy" id="3101447"/>
    <lineage>
        <taxon>Archaea</taxon>
        <taxon>Candidatus Iainarchaeota</taxon>
        <taxon>Candidatus Iainarchaeia</taxon>
        <taxon>Candidatus Iainarchaeales</taxon>
        <taxon>Candidatus Iainarchaeaceae</taxon>
        <taxon>Candidatus Iainarchaeum</taxon>
    </lineage>
</organism>
<keyword evidence="10" id="KW-0665">Pyrimidine biosynthesis</keyword>
<evidence type="ECO:0000256" key="6">
    <source>
        <dbReference type="ARBA" id="ARBA00022741"/>
    </source>
</evidence>